<protein>
    <submittedName>
        <fullName evidence="1">Uncharacterized protein</fullName>
    </submittedName>
</protein>
<name>A0A4Z1KYB0_9HELO</name>
<organism evidence="1 2">
    <name type="scientific">Botrytis porri</name>
    <dbReference type="NCBI Taxonomy" id="87229"/>
    <lineage>
        <taxon>Eukaryota</taxon>
        <taxon>Fungi</taxon>
        <taxon>Dikarya</taxon>
        <taxon>Ascomycota</taxon>
        <taxon>Pezizomycotina</taxon>
        <taxon>Leotiomycetes</taxon>
        <taxon>Helotiales</taxon>
        <taxon>Sclerotiniaceae</taxon>
        <taxon>Botrytis</taxon>
    </lineage>
</organism>
<sequence>MLMGVYFAKAIRTPSGKEMGRMSVRLMSVNIIWLGIMFNDNSVARAMHVSIGYSAYPRPATPSPTVERGT</sequence>
<reference evidence="1 2" key="1">
    <citation type="submission" date="2017-12" db="EMBL/GenBank/DDBJ databases">
        <title>Comparative genomics of Botrytis spp.</title>
        <authorList>
            <person name="Valero-Jimenez C.A."/>
            <person name="Tapia P."/>
            <person name="Veloso J."/>
            <person name="Silva-Moreno E."/>
            <person name="Staats M."/>
            <person name="Valdes J.H."/>
            <person name="Van Kan J.A.L."/>
        </authorList>
    </citation>
    <scope>NUCLEOTIDE SEQUENCE [LARGE SCALE GENOMIC DNA]</scope>
    <source>
        <strain evidence="1 2">MUCL3349</strain>
    </source>
</reference>
<evidence type="ECO:0000313" key="1">
    <source>
        <dbReference type="EMBL" id="TGO89567.1"/>
    </source>
</evidence>
<dbReference type="EMBL" id="PQXO01000103">
    <property type="protein sequence ID" value="TGO89567.1"/>
    <property type="molecule type" value="Genomic_DNA"/>
</dbReference>
<keyword evidence="2" id="KW-1185">Reference proteome</keyword>
<accession>A0A4Z1KYB0</accession>
<gene>
    <name evidence="1" type="ORF">BPOR_0103g00130</name>
</gene>
<dbReference type="Proteomes" id="UP000297280">
    <property type="component" value="Unassembled WGS sequence"/>
</dbReference>
<proteinExistence type="predicted"/>
<evidence type="ECO:0000313" key="2">
    <source>
        <dbReference type="Proteomes" id="UP000297280"/>
    </source>
</evidence>
<comment type="caution">
    <text evidence="1">The sequence shown here is derived from an EMBL/GenBank/DDBJ whole genome shotgun (WGS) entry which is preliminary data.</text>
</comment>
<dbReference type="AlphaFoldDB" id="A0A4Z1KYB0"/>